<dbReference type="STRING" id="207559.Dde_1115"/>
<organism evidence="1 2">
    <name type="scientific">Oleidesulfovibrio alaskensis (strain ATCC BAA-1058 / DSM 17464 / G20)</name>
    <name type="common">Desulfovibrio alaskensis</name>
    <dbReference type="NCBI Taxonomy" id="207559"/>
    <lineage>
        <taxon>Bacteria</taxon>
        <taxon>Pseudomonadati</taxon>
        <taxon>Thermodesulfobacteriota</taxon>
        <taxon>Desulfovibrionia</taxon>
        <taxon>Desulfovibrionales</taxon>
        <taxon>Desulfovibrionaceae</taxon>
        <taxon>Oleidesulfovibrio</taxon>
    </lineage>
</organism>
<dbReference type="EMBL" id="CP000112">
    <property type="protein sequence ID" value="ABB37916.1"/>
    <property type="molecule type" value="Genomic_DNA"/>
</dbReference>
<accession>Q313I0</accession>
<evidence type="ECO:0000313" key="1">
    <source>
        <dbReference type="EMBL" id="ABB37916.1"/>
    </source>
</evidence>
<reference evidence="1 2" key="1">
    <citation type="journal article" date="2011" name="J. Bacteriol.">
        <title>Complete genome sequence and updated annotation of Desulfovibrio alaskensis G20.</title>
        <authorList>
            <person name="Hauser L.J."/>
            <person name="Land M.L."/>
            <person name="Brown S.D."/>
            <person name="Larimer F."/>
            <person name="Keller K.L."/>
            <person name="Rapp-Giles B.J."/>
            <person name="Price M.N."/>
            <person name="Lin M."/>
            <person name="Bruce D.C."/>
            <person name="Detter J.C."/>
            <person name="Tapia R."/>
            <person name="Han C.S."/>
            <person name="Goodwin L.A."/>
            <person name="Cheng J.F."/>
            <person name="Pitluck S."/>
            <person name="Copeland A."/>
            <person name="Lucas S."/>
            <person name="Nolan M."/>
            <person name="Lapidus A.L."/>
            <person name="Palumbo A.V."/>
            <person name="Wall J.D."/>
        </authorList>
    </citation>
    <scope>NUCLEOTIDE SEQUENCE [LARGE SCALE GENOMIC DNA]</scope>
    <source>
        <strain evidence="2">ATCC BAA 1058 / DSM 17464 / G20</strain>
    </source>
</reference>
<dbReference type="HOGENOM" id="CLU_170182_0_0_7"/>
<dbReference type="Proteomes" id="UP000002710">
    <property type="component" value="Chromosome"/>
</dbReference>
<dbReference type="AlphaFoldDB" id="Q313I0"/>
<sequence>MFRRIKRFFSEMQQRRRYADRIAPNTIGRLAAELRGLTELAVRTGPRHAVPYERIQRIQAEMDQLLDLVGRPEFNRLSVQRRLELHDSLLQSRELLIESVQTTPAPTDRLQ</sequence>
<evidence type="ECO:0000313" key="2">
    <source>
        <dbReference type="Proteomes" id="UP000002710"/>
    </source>
</evidence>
<name>Q313I0_OLEA2</name>
<proteinExistence type="predicted"/>
<keyword evidence="2" id="KW-1185">Reference proteome</keyword>
<dbReference type="KEGG" id="dde:Dde_1115"/>
<protein>
    <submittedName>
        <fullName evidence="1">Uncharacterized protein</fullName>
    </submittedName>
</protein>
<dbReference type="eggNOG" id="ENOG502ZIA9">
    <property type="taxonomic scope" value="Bacteria"/>
</dbReference>
<gene>
    <name evidence="1" type="ordered locus">Dde_1115</name>
</gene>
<dbReference type="RefSeq" id="WP_011367143.1">
    <property type="nucleotide sequence ID" value="NC_007519.1"/>
</dbReference>